<protein>
    <submittedName>
        <fullName evidence="2">Transcriptional regulator</fullName>
    </submittedName>
</protein>
<dbReference type="CDD" id="cd00093">
    <property type="entry name" value="HTH_XRE"/>
    <property type="match status" value="1"/>
</dbReference>
<gene>
    <name evidence="2" type="ORF">GCM10010185_49620</name>
</gene>
<organism evidence="2 3">
    <name type="scientific">Saccharothrix coeruleofusca</name>
    <dbReference type="NCBI Taxonomy" id="33919"/>
    <lineage>
        <taxon>Bacteria</taxon>
        <taxon>Bacillati</taxon>
        <taxon>Actinomycetota</taxon>
        <taxon>Actinomycetes</taxon>
        <taxon>Pseudonocardiales</taxon>
        <taxon>Pseudonocardiaceae</taxon>
        <taxon>Saccharothrix</taxon>
    </lineage>
</organism>
<reference evidence="2" key="1">
    <citation type="journal article" date="2014" name="Int. J. Syst. Evol. Microbiol.">
        <title>Complete genome sequence of Corynebacterium casei LMG S-19264T (=DSM 44701T), isolated from a smear-ripened cheese.</title>
        <authorList>
            <consortium name="US DOE Joint Genome Institute (JGI-PGF)"/>
            <person name="Walter F."/>
            <person name="Albersmeier A."/>
            <person name="Kalinowski J."/>
            <person name="Ruckert C."/>
        </authorList>
    </citation>
    <scope>NUCLEOTIDE SEQUENCE</scope>
    <source>
        <strain evidence="2">JCM 3313</strain>
    </source>
</reference>
<evidence type="ECO:0000259" key="1">
    <source>
        <dbReference type="PROSITE" id="PS50943"/>
    </source>
</evidence>
<evidence type="ECO:0000313" key="2">
    <source>
        <dbReference type="EMBL" id="GGP70604.1"/>
    </source>
</evidence>
<dbReference type="InterPro" id="IPR001387">
    <property type="entry name" value="Cro/C1-type_HTH"/>
</dbReference>
<dbReference type="EMBL" id="BMRG01000011">
    <property type="protein sequence ID" value="GGP70604.1"/>
    <property type="molecule type" value="Genomic_DNA"/>
</dbReference>
<dbReference type="Pfam" id="PF19054">
    <property type="entry name" value="DUF5753"/>
    <property type="match status" value="1"/>
</dbReference>
<dbReference type="InterPro" id="IPR043917">
    <property type="entry name" value="DUF5753"/>
</dbReference>
<dbReference type="InterPro" id="IPR010982">
    <property type="entry name" value="Lambda_DNA-bd_dom_sf"/>
</dbReference>
<dbReference type="Pfam" id="PF13560">
    <property type="entry name" value="HTH_31"/>
    <property type="match status" value="1"/>
</dbReference>
<dbReference type="SMART" id="SM00530">
    <property type="entry name" value="HTH_XRE"/>
    <property type="match status" value="1"/>
</dbReference>
<dbReference type="AlphaFoldDB" id="A0A918ATY5"/>
<feature type="domain" description="HTH cro/C1-type" evidence="1">
    <location>
        <begin position="17"/>
        <end position="71"/>
    </location>
</feature>
<dbReference type="SUPFAM" id="SSF47413">
    <property type="entry name" value="lambda repressor-like DNA-binding domains"/>
    <property type="match status" value="1"/>
</dbReference>
<keyword evidence="3" id="KW-1185">Reference proteome</keyword>
<comment type="caution">
    <text evidence="2">The sequence shown here is derived from an EMBL/GenBank/DDBJ whole genome shotgun (WGS) entry which is preliminary data.</text>
</comment>
<dbReference type="Proteomes" id="UP000639606">
    <property type="component" value="Unassembled WGS sequence"/>
</dbReference>
<dbReference type="PROSITE" id="PS50943">
    <property type="entry name" value="HTH_CROC1"/>
    <property type="match status" value="1"/>
</dbReference>
<reference evidence="2" key="2">
    <citation type="submission" date="2020-09" db="EMBL/GenBank/DDBJ databases">
        <authorList>
            <person name="Sun Q."/>
            <person name="Ohkuma M."/>
        </authorList>
    </citation>
    <scope>NUCLEOTIDE SEQUENCE</scope>
    <source>
        <strain evidence="2">JCM 3313</strain>
    </source>
</reference>
<dbReference type="Gene3D" id="1.10.260.40">
    <property type="entry name" value="lambda repressor-like DNA-binding domains"/>
    <property type="match status" value="1"/>
</dbReference>
<proteinExistence type="predicted"/>
<dbReference type="RefSeq" id="WP_189225702.1">
    <property type="nucleotide sequence ID" value="NZ_BMRG01000011.1"/>
</dbReference>
<dbReference type="GO" id="GO:0003677">
    <property type="term" value="F:DNA binding"/>
    <property type="evidence" value="ECO:0007669"/>
    <property type="project" value="InterPro"/>
</dbReference>
<evidence type="ECO:0000313" key="3">
    <source>
        <dbReference type="Proteomes" id="UP000639606"/>
    </source>
</evidence>
<accession>A0A918ATY5</accession>
<sequence>MTNKGASFRQRRVSAELRTLRTARKLSCADVARAIGVSESKISRMETGRRGLYADEVAAILGYLQTPPELRRELVALVRAGENRNWHTIHGKLPGHWRDLIELEAQASALYNYEPLLIPGLAQTSDYARTIIRGGNEQLSEGELESLVAIRMGRQAILGRIWVNLLIDETVLRRPLGNPAMMRAQLQHLVSLAARPNVLIQVVPFDSTAHPGLEGPFLRLEFNDQPGLVYVESRSTSTFLEEETHLQNAKLAWQRLRDLALSAEESVGLIAKLAGELT</sequence>
<name>A0A918ATY5_9PSEU</name>